<dbReference type="GO" id="GO:0005654">
    <property type="term" value="C:nucleoplasm"/>
    <property type="evidence" value="ECO:0007669"/>
    <property type="project" value="TreeGrafter"/>
</dbReference>
<feature type="region of interest" description="Disordered" evidence="1">
    <location>
        <begin position="1"/>
        <end position="76"/>
    </location>
</feature>
<dbReference type="InterPro" id="IPR007718">
    <property type="entry name" value="Srp40_C"/>
</dbReference>
<dbReference type="GO" id="GO:0005730">
    <property type="term" value="C:nucleolus"/>
    <property type="evidence" value="ECO:0007669"/>
    <property type="project" value="InterPro"/>
</dbReference>
<evidence type="ECO:0000313" key="4">
    <source>
        <dbReference type="Proteomes" id="UP000736335"/>
    </source>
</evidence>
<comment type="caution">
    <text evidence="3">The sequence shown here is derived from an EMBL/GenBank/DDBJ whole genome shotgun (WGS) entry which is preliminary data.</text>
</comment>
<dbReference type="Pfam" id="PF05022">
    <property type="entry name" value="SRP40_C"/>
    <property type="match status" value="1"/>
</dbReference>
<dbReference type="EMBL" id="WIUZ02000016">
    <property type="protein sequence ID" value="KAF9780582.1"/>
    <property type="molecule type" value="Genomic_DNA"/>
</dbReference>
<evidence type="ECO:0000259" key="2">
    <source>
        <dbReference type="Pfam" id="PF05022"/>
    </source>
</evidence>
<dbReference type="OrthoDB" id="5599646at2759"/>
<evidence type="ECO:0000256" key="1">
    <source>
        <dbReference type="SAM" id="MobiDB-lite"/>
    </source>
</evidence>
<gene>
    <name evidence="3" type="ORF">BJ322DRAFT_1011909</name>
</gene>
<reference evidence="3" key="2">
    <citation type="submission" date="2020-11" db="EMBL/GenBank/DDBJ databases">
        <authorList>
            <consortium name="DOE Joint Genome Institute"/>
            <person name="Kuo A."/>
            <person name="Miyauchi S."/>
            <person name="Kiss E."/>
            <person name="Drula E."/>
            <person name="Kohler A."/>
            <person name="Sanchez-Garcia M."/>
            <person name="Andreopoulos B."/>
            <person name="Barry K.W."/>
            <person name="Bonito G."/>
            <person name="Buee M."/>
            <person name="Carver A."/>
            <person name="Chen C."/>
            <person name="Cichocki N."/>
            <person name="Clum A."/>
            <person name="Culley D."/>
            <person name="Crous P.W."/>
            <person name="Fauchery L."/>
            <person name="Girlanda M."/>
            <person name="Hayes R."/>
            <person name="Keri Z."/>
            <person name="Labutti K."/>
            <person name="Lipzen A."/>
            <person name="Lombard V."/>
            <person name="Magnuson J."/>
            <person name="Maillard F."/>
            <person name="Morin E."/>
            <person name="Murat C."/>
            <person name="Nolan M."/>
            <person name="Ohm R."/>
            <person name="Pangilinan J."/>
            <person name="Pereira M."/>
            <person name="Perotto S."/>
            <person name="Peter M."/>
            <person name="Riley R."/>
            <person name="Sitrit Y."/>
            <person name="Stielow B."/>
            <person name="Szollosi G."/>
            <person name="Zifcakova L."/>
            <person name="Stursova M."/>
            <person name="Spatafora J.W."/>
            <person name="Tedersoo L."/>
            <person name="Vaario L.-M."/>
            <person name="Yamada A."/>
            <person name="Yan M."/>
            <person name="Wang P."/>
            <person name="Xu J."/>
            <person name="Bruns T."/>
            <person name="Baldrian P."/>
            <person name="Vilgalys R."/>
            <person name="Henrissat B."/>
            <person name="Grigoriev I.V."/>
            <person name="Hibbett D."/>
            <person name="Nagy L.G."/>
            <person name="Martin F.M."/>
        </authorList>
    </citation>
    <scope>NUCLEOTIDE SEQUENCE</scope>
    <source>
        <strain evidence="3">UH-Tt-Lm1</strain>
    </source>
</reference>
<reference evidence="3" key="1">
    <citation type="journal article" date="2020" name="Nat. Commun.">
        <title>Large-scale genome sequencing of mycorrhizal fungi provides insights into the early evolution of symbiotic traits.</title>
        <authorList>
            <person name="Miyauchi S."/>
            <person name="Kiss E."/>
            <person name="Kuo A."/>
            <person name="Drula E."/>
            <person name="Kohler A."/>
            <person name="Sanchez-Garcia M."/>
            <person name="Morin E."/>
            <person name="Andreopoulos B."/>
            <person name="Barry K.W."/>
            <person name="Bonito G."/>
            <person name="Buee M."/>
            <person name="Carver A."/>
            <person name="Chen C."/>
            <person name="Cichocki N."/>
            <person name="Clum A."/>
            <person name="Culley D."/>
            <person name="Crous P.W."/>
            <person name="Fauchery L."/>
            <person name="Girlanda M."/>
            <person name="Hayes R.D."/>
            <person name="Keri Z."/>
            <person name="LaButti K."/>
            <person name="Lipzen A."/>
            <person name="Lombard V."/>
            <person name="Magnuson J."/>
            <person name="Maillard F."/>
            <person name="Murat C."/>
            <person name="Nolan M."/>
            <person name="Ohm R.A."/>
            <person name="Pangilinan J."/>
            <person name="Pereira M.F."/>
            <person name="Perotto S."/>
            <person name="Peter M."/>
            <person name="Pfister S."/>
            <person name="Riley R."/>
            <person name="Sitrit Y."/>
            <person name="Stielow J.B."/>
            <person name="Szollosi G."/>
            <person name="Zifcakova L."/>
            <person name="Stursova M."/>
            <person name="Spatafora J.W."/>
            <person name="Tedersoo L."/>
            <person name="Vaario L.M."/>
            <person name="Yamada A."/>
            <person name="Yan M."/>
            <person name="Wang P."/>
            <person name="Xu J."/>
            <person name="Bruns T."/>
            <person name="Baldrian P."/>
            <person name="Vilgalys R."/>
            <person name="Dunand C."/>
            <person name="Henrissat B."/>
            <person name="Grigoriev I.V."/>
            <person name="Hibbett D."/>
            <person name="Nagy L.G."/>
            <person name="Martin F.M."/>
        </authorList>
    </citation>
    <scope>NUCLEOTIDE SEQUENCE</scope>
    <source>
        <strain evidence="3">UH-Tt-Lm1</strain>
    </source>
</reference>
<dbReference type="InterPro" id="IPR039191">
    <property type="entry name" value="Nopp140-like"/>
</dbReference>
<dbReference type="PANTHER" id="PTHR23216">
    <property type="entry name" value="NUCLEOLAR AND COILED-BODY PHOSPHOPROTEIN 1"/>
    <property type="match status" value="1"/>
</dbReference>
<organism evidence="3 4">
    <name type="scientific">Thelephora terrestris</name>
    <dbReference type="NCBI Taxonomy" id="56493"/>
    <lineage>
        <taxon>Eukaryota</taxon>
        <taxon>Fungi</taxon>
        <taxon>Dikarya</taxon>
        <taxon>Basidiomycota</taxon>
        <taxon>Agaricomycotina</taxon>
        <taxon>Agaricomycetes</taxon>
        <taxon>Thelephorales</taxon>
        <taxon>Thelephoraceae</taxon>
        <taxon>Thelephora</taxon>
    </lineage>
</organism>
<dbReference type="Proteomes" id="UP000736335">
    <property type="component" value="Unassembled WGS sequence"/>
</dbReference>
<dbReference type="AlphaFoldDB" id="A0A9P6H7A3"/>
<feature type="compositionally biased region" description="Low complexity" evidence="1">
    <location>
        <begin position="9"/>
        <end position="40"/>
    </location>
</feature>
<name>A0A9P6H7A3_9AGAM</name>
<proteinExistence type="predicted"/>
<protein>
    <submittedName>
        <fullName evidence="3">SRP40, C-terminal domain-containing protein</fullName>
    </submittedName>
</protein>
<accession>A0A9P6H7A3</accession>
<sequence>MLASRSRADSSLSTSASSSSAPSVSSVASSSPPVSSSSSSRRVDDIGTSVTTSITQQPGASYSHQKGNPRKVNTPFSRIKVDEVKFADERLKDNRFESRKAAGNDYGAKANADLIVTKGAGFRKEKNKKKRGSYRGGEITMESHSIKFAD</sequence>
<dbReference type="PANTHER" id="PTHR23216:SF1">
    <property type="entry name" value="NUCLEOLAR AND COILED-BODY PHOSPHOPROTEIN 1"/>
    <property type="match status" value="1"/>
</dbReference>
<feature type="domain" description="Srp40 C-terminal" evidence="2">
    <location>
        <begin position="75"/>
        <end position="148"/>
    </location>
</feature>
<evidence type="ECO:0000313" key="3">
    <source>
        <dbReference type="EMBL" id="KAF9780582.1"/>
    </source>
</evidence>
<keyword evidence="4" id="KW-1185">Reference proteome</keyword>
<feature type="compositionally biased region" description="Polar residues" evidence="1">
    <location>
        <begin position="48"/>
        <end position="66"/>
    </location>
</feature>